<name>X0SSB6_9ZZZZ</name>
<dbReference type="AlphaFoldDB" id="X0SSB6"/>
<accession>X0SSB6</accession>
<organism evidence="1">
    <name type="scientific">marine sediment metagenome</name>
    <dbReference type="NCBI Taxonomy" id="412755"/>
    <lineage>
        <taxon>unclassified sequences</taxon>
        <taxon>metagenomes</taxon>
        <taxon>ecological metagenomes</taxon>
    </lineage>
</organism>
<dbReference type="EMBL" id="BARS01004839">
    <property type="protein sequence ID" value="GAF84003.1"/>
    <property type="molecule type" value="Genomic_DNA"/>
</dbReference>
<reference evidence="1" key="1">
    <citation type="journal article" date="2014" name="Front. Microbiol.">
        <title>High frequency of phylogenetically diverse reductive dehalogenase-homologous genes in deep subseafloor sedimentary metagenomes.</title>
        <authorList>
            <person name="Kawai M."/>
            <person name="Futagami T."/>
            <person name="Toyoda A."/>
            <person name="Takaki Y."/>
            <person name="Nishi S."/>
            <person name="Hori S."/>
            <person name="Arai W."/>
            <person name="Tsubouchi T."/>
            <person name="Morono Y."/>
            <person name="Uchiyama I."/>
            <person name="Ito T."/>
            <person name="Fujiyama A."/>
            <person name="Inagaki F."/>
            <person name="Takami H."/>
        </authorList>
    </citation>
    <scope>NUCLEOTIDE SEQUENCE</scope>
    <source>
        <strain evidence="1">Expedition CK06-06</strain>
    </source>
</reference>
<gene>
    <name evidence="1" type="ORF">S01H1_09473</name>
</gene>
<comment type="caution">
    <text evidence="1">The sequence shown here is derived from an EMBL/GenBank/DDBJ whole genome shotgun (WGS) entry which is preliminary data.</text>
</comment>
<sequence>PENQEWDFNQGTFEYILKENSLFKNKQINLIVESKDKSKLLKIYKDENDFIRFIYQASEIGTITRGAQIKKSDFVSSTGKTGVYVVFTWNLKEQKTTLYINAEERDDIYNPQ</sequence>
<feature type="non-terminal residue" evidence="1">
    <location>
        <position position="1"/>
    </location>
</feature>
<evidence type="ECO:0000313" key="1">
    <source>
        <dbReference type="EMBL" id="GAF84003.1"/>
    </source>
</evidence>
<proteinExistence type="predicted"/>
<protein>
    <submittedName>
        <fullName evidence="1">Uncharacterized protein</fullName>
    </submittedName>
</protein>